<dbReference type="Proteomes" id="UP000694558">
    <property type="component" value="Chromosome 5"/>
</dbReference>
<protein>
    <submittedName>
        <fullName evidence="1">Uncharacterized protein</fullName>
    </submittedName>
</protein>
<proteinExistence type="predicted"/>
<sequence>YSPCSQGGGLKGALAGVNESTSGEALGAGRRLPRARLTLMSTQSFSIKVCWTTFVLQPVMCSEKKQHYCRAASAFLLCCCCYPPLRAPGPPLELMGLPLGCFSPQMGTAGGHPPP</sequence>
<dbReference type="AlphaFoldDB" id="A0A8D3CED5"/>
<evidence type="ECO:0000313" key="2">
    <source>
        <dbReference type="Proteomes" id="UP000694558"/>
    </source>
</evidence>
<reference evidence="1" key="2">
    <citation type="submission" date="2025-08" db="UniProtKB">
        <authorList>
            <consortium name="Ensembl"/>
        </authorList>
    </citation>
    <scope>IDENTIFICATION</scope>
</reference>
<name>A0A8D3CED5_SCOMX</name>
<organism evidence="1 2">
    <name type="scientific">Scophthalmus maximus</name>
    <name type="common">Turbot</name>
    <name type="synonym">Psetta maxima</name>
    <dbReference type="NCBI Taxonomy" id="52904"/>
    <lineage>
        <taxon>Eukaryota</taxon>
        <taxon>Metazoa</taxon>
        <taxon>Chordata</taxon>
        <taxon>Craniata</taxon>
        <taxon>Vertebrata</taxon>
        <taxon>Euteleostomi</taxon>
        <taxon>Actinopterygii</taxon>
        <taxon>Neopterygii</taxon>
        <taxon>Teleostei</taxon>
        <taxon>Neoteleostei</taxon>
        <taxon>Acanthomorphata</taxon>
        <taxon>Carangaria</taxon>
        <taxon>Pleuronectiformes</taxon>
        <taxon>Pleuronectoidei</taxon>
        <taxon>Scophthalmidae</taxon>
        <taxon>Scophthalmus</taxon>
    </lineage>
</organism>
<accession>A0A8D3CED5</accession>
<reference evidence="1" key="1">
    <citation type="submission" date="2023-05" db="EMBL/GenBank/DDBJ databases">
        <title>High-quality long-read genome of Scophthalmus maximus.</title>
        <authorList>
            <person name="Lien S."/>
            <person name="Martinez P."/>
        </authorList>
    </citation>
    <scope>NUCLEOTIDE SEQUENCE [LARGE SCALE GENOMIC DNA]</scope>
</reference>
<evidence type="ECO:0000313" key="1">
    <source>
        <dbReference type="Ensembl" id="ENSSMAP00000045643.1"/>
    </source>
</evidence>
<dbReference type="Ensembl" id="ENSSMAT00000079073.1">
    <property type="protein sequence ID" value="ENSSMAP00000045643.1"/>
    <property type="gene ID" value="ENSSMAG00000031343.1"/>
</dbReference>